<gene>
    <name evidence="5" type="ORF">JDV75_09210</name>
</gene>
<evidence type="ECO:0000313" key="6">
    <source>
        <dbReference type="Proteomes" id="UP000645966"/>
    </source>
</evidence>
<keyword evidence="3" id="KW-0808">Transferase</keyword>
<dbReference type="InterPro" id="IPR050834">
    <property type="entry name" value="Glycosyltransf_2"/>
</dbReference>
<evidence type="ECO:0000256" key="1">
    <source>
        <dbReference type="ARBA" id="ARBA00006739"/>
    </source>
</evidence>
<dbReference type="Gene3D" id="3.90.550.10">
    <property type="entry name" value="Spore Coat Polysaccharide Biosynthesis Protein SpsA, Chain A"/>
    <property type="match status" value="1"/>
</dbReference>
<reference evidence="5" key="1">
    <citation type="submission" date="2020-12" db="EMBL/GenBank/DDBJ databases">
        <title>Genome public.</title>
        <authorList>
            <person name="Sun Q."/>
        </authorList>
    </citation>
    <scope>NUCLEOTIDE SEQUENCE</scope>
    <source>
        <strain evidence="5">CCM 8863</strain>
    </source>
</reference>
<feature type="domain" description="Glycosyltransferase 2-like" evidence="4">
    <location>
        <begin position="10"/>
        <end position="164"/>
    </location>
</feature>
<sequence length="274" mass="30609">MPTLTALVTVYHGNNPEHLRQALESVSAQTRPADEILIVRDGPVPEEIAEVVSGFLGRTPTARQLELPVNRGLGPASQSALDEIDTDYFARLDADDLAEPERFAVQLEFLAAHPEIDVLGTAMSEFTDDDPDAVTGVRTLPEDHDAIARYARINTPVNHPSVMLRTSAVRRAGGYRDVHFMEDYDLWARMLTGGAQFHNLPQPLTRFRTGDDMFARRTGRGMFASERRLQRNLVEYGLVGRGRATFNLGVRTLYRALPPGLLKAVYRLIFHRDS</sequence>
<evidence type="ECO:0000256" key="2">
    <source>
        <dbReference type="ARBA" id="ARBA00022676"/>
    </source>
</evidence>
<keyword evidence="6" id="KW-1185">Reference proteome</keyword>
<name>A0A934M5A9_9CORY</name>
<evidence type="ECO:0000256" key="3">
    <source>
        <dbReference type="ARBA" id="ARBA00022679"/>
    </source>
</evidence>
<dbReference type="PANTHER" id="PTHR43685">
    <property type="entry name" value="GLYCOSYLTRANSFERASE"/>
    <property type="match status" value="1"/>
</dbReference>
<organism evidence="5 6">
    <name type="scientific">Corynebacterium meridianum</name>
    <dbReference type="NCBI Taxonomy" id="2765363"/>
    <lineage>
        <taxon>Bacteria</taxon>
        <taxon>Bacillati</taxon>
        <taxon>Actinomycetota</taxon>
        <taxon>Actinomycetes</taxon>
        <taxon>Mycobacteriales</taxon>
        <taxon>Corynebacteriaceae</taxon>
        <taxon>Corynebacterium</taxon>
    </lineage>
</organism>
<evidence type="ECO:0000313" key="5">
    <source>
        <dbReference type="EMBL" id="MBI8989931.1"/>
    </source>
</evidence>
<dbReference type="InterPro" id="IPR029044">
    <property type="entry name" value="Nucleotide-diphossugar_trans"/>
</dbReference>
<dbReference type="EMBL" id="JAEIOS010000013">
    <property type="protein sequence ID" value="MBI8989931.1"/>
    <property type="molecule type" value="Genomic_DNA"/>
</dbReference>
<comment type="caution">
    <text evidence="5">The sequence shown here is derived from an EMBL/GenBank/DDBJ whole genome shotgun (WGS) entry which is preliminary data.</text>
</comment>
<evidence type="ECO:0000259" key="4">
    <source>
        <dbReference type="Pfam" id="PF00535"/>
    </source>
</evidence>
<dbReference type="RefSeq" id="WP_198738945.1">
    <property type="nucleotide sequence ID" value="NZ_JAEIOS010000013.1"/>
</dbReference>
<proteinExistence type="inferred from homology"/>
<dbReference type="SUPFAM" id="SSF53448">
    <property type="entry name" value="Nucleotide-diphospho-sugar transferases"/>
    <property type="match status" value="1"/>
</dbReference>
<accession>A0A934M5A9</accession>
<dbReference type="PANTHER" id="PTHR43685:SF5">
    <property type="entry name" value="GLYCOSYLTRANSFERASE EPSE-RELATED"/>
    <property type="match status" value="1"/>
</dbReference>
<protein>
    <submittedName>
        <fullName evidence="5">Glycosyltransferase</fullName>
    </submittedName>
</protein>
<keyword evidence="2" id="KW-0328">Glycosyltransferase</keyword>
<dbReference type="GO" id="GO:0016757">
    <property type="term" value="F:glycosyltransferase activity"/>
    <property type="evidence" value="ECO:0007669"/>
    <property type="project" value="UniProtKB-KW"/>
</dbReference>
<dbReference type="AlphaFoldDB" id="A0A934M5A9"/>
<dbReference type="Pfam" id="PF00535">
    <property type="entry name" value="Glycos_transf_2"/>
    <property type="match status" value="1"/>
</dbReference>
<dbReference type="Proteomes" id="UP000645966">
    <property type="component" value="Unassembled WGS sequence"/>
</dbReference>
<dbReference type="InterPro" id="IPR001173">
    <property type="entry name" value="Glyco_trans_2-like"/>
</dbReference>
<comment type="similarity">
    <text evidence="1">Belongs to the glycosyltransferase 2 family.</text>
</comment>